<dbReference type="Proteomes" id="UP000294359">
    <property type="component" value="Chromosome"/>
</dbReference>
<evidence type="ECO:0000256" key="2">
    <source>
        <dbReference type="ARBA" id="ARBA00022670"/>
    </source>
</evidence>
<dbReference type="InterPro" id="IPR029062">
    <property type="entry name" value="Class_I_gatase-like"/>
</dbReference>
<dbReference type="InterPro" id="IPR005320">
    <property type="entry name" value="Peptidase_S51"/>
</dbReference>
<dbReference type="EMBL" id="CP038026">
    <property type="protein sequence ID" value="QBQ36013.1"/>
    <property type="molecule type" value="Genomic_DNA"/>
</dbReference>
<dbReference type="Gene3D" id="3.40.50.880">
    <property type="match status" value="1"/>
</dbReference>
<keyword evidence="4" id="KW-0720">Serine protease</keyword>
<dbReference type="Pfam" id="PF03575">
    <property type="entry name" value="Peptidase_S51"/>
    <property type="match status" value="1"/>
</dbReference>
<dbReference type="SUPFAM" id="SSF52317">
    <property type="entry name" value="Class I glutamine amidotransferase-like"/>
    <property type="match status" value="1"/>
</dbReference>
<comment type="similarity">
    <text evidence="1">Belongs to the peptidase S51 family.</text>
</comment>
<sequence>MELRHTDLRYCSSARAAGCCHDAGRPAVGRNRLRAASFITKAPFNVRISCFPPPHRSLPEPDTMLTRFFHQLLVGLSGGRRWIVLLLASVFAASPVSAEPTFEPAHPIPLYSYFATGDVDAVVTAPSALPTPSFVLMGGGPDVDSAFRWLIQRAGIRPGTGGRFVVIRATGTEAYNPYIFYSDDTLSTADTIAELWVGGASLGLTSVETLVIPSVKAANSPAVNAILSRANVVFIAGGDQSHYIRFWKGTALEQTLNALMKKNVPVGGTSAGLAVLGQFDYSALYKSATSELSMADPYYKDITFDPAPLSLQGGFIAPPALASLIFDSHFDTRDRMGRFIAFISRIVAPTITPTGTVGCPGGVLPASSSGKTTARGIGIGVETALLVQGNGSGKPVTAKRVSNPSATTESAVYFVRPSVPPGVCAPKTPLTVSDVEVRKLADSNTVFNLTDWTGVPLYKQLDVTSGTLFPADWY</sequence>
<evidence type="ECO:0000256" key="1">
    <source>
        <dbReference type="ARBA" id="ARBA00006534"/>
    </source>
</evidence>
<dbReference type="PANTHER" id="PTHR36175">
    <property type="entry name" value="CYANOPHYCINASE"/>
    <property type="match status" value="1"/>
</dbReference>
<accession>A0ABX5S8V6</accession>
<keyword evidence="2" id="KW-0645">Protease</keyword>
<protein>
    <submittedName>
        <fullName evidence="5">Cyanophycinase</fullName>
    </submittedName>
</protein>
<evidence type="ECO:0000313" key="5">
    <source>
        <dbReference type="EMBL" id="QBQ36013.1"/>
    </source>
</evidence>
<dbReference type="CDD" id="cd03145">
    <property type="entry name" value="GAT1_cyanophycinase"/>
    <property type="match status" value="1"/>
</dbReference>
<evidence type="ECO:0000256" key="3">
    <source>
        <dbReference type="ARBA" id="ARBA00022801"/>
    </source>
</evidence>
<gene>
    <name evidence="5" type="ORF">E1742_07510</name>
</gene>
<keyword evidence="6" id="KW-1185">Reference proteome</keyword>
<evidence type="ECO:0000313" key="6">
    <source>
        <dbReference type="Proteomes" id="UP000294359"/>
    </source>
</evidence>
<dbReference type="PANTHER" id="PTHR36175:SF1">
    <property type="entry name" value="CYANOPHYCINASE"/>
    <property type="match status" value="1"/>
</dbReference>
<evidence type="ECO:0000256" key="4">
    <source>
        <dbReference type="ARBA" id="ARBA00022825"/>
    </source>
</evidence>
<proteinExistence type="inferred from homology"/>
<name>A0ABX5S8V6_9BURK</name>
<organism evidence="5 6">
    <name type="scientific">Pseudoduganella plicata</name>
    <dbReference type="NCBI Taxonomy" id="321984"/>
    <lineage>
        <taxon>Bacteria</taxon>
        <taxon>Pseudomonadati</taxon>
        <taxon>Pseudomonadota</taxon>
        <taxon>Betaproteobacteria</taxon>
        <taxon>Burkholderiales</taxon>
        <taxon>Oxalobacteraceae</taxon>
        <taxon>Telluria group</taxon>
        <taxon>Pseudoduganella</taxon>
    </lineage>
</organism>
<keyword evidence="3" id="KW-0378">Hydrolase</keyword>
<reference evidence="5 6" key="1">
    <citation type="submission" date="2019-03" db="EMBL/GenBank/DDBJ databases">
        <title>Draft Genome Sequences of Six Type Strains of the Genus Massilia.</title>
        <authorList>
            <person name="Miess H."/>
            <person name="Frediansyhah A."/>
            <person name="Gross H."/>
        </authorList>
    </citation>
    <scope>NUCLEOTIDE SEQUENCE [LARGE SCALE GENOMIC DNA]</scope>
    <source>
        <strain evidence="5 6">DSM 17505</strain>
    </source>
</reference>